<comment type="caution">
    <text evidence="2">The sequence shown here is derived from an EMBL/GenBank/DDBJ whole genome shotgun (WGS) entry which is preliminary data.</text>
</comment>
<dbReference type="Proteomes" id="UP000028547">
    <property type="component" value="Unassembled WGS sequence"/>
</dbReference>
<reference evidence="2 3" key="1">
    <citation type="submission" date="2014-07" db="EMBL/GenBank/DDBJ databases">
        <title>Draft Genome Sequence of Gephyronic Acid Producer, Cystobacter violaceus Strain Cb vi76.</title>
        <authorList>
            <person name="Stevens D.C."/>
            <person name="Young J."/>
            <person name="Carmichael R."/>
            <person name="Tan J."/>
            <person name="Taylor R.E."/>
        </authorList>
    </citation>
    <scope>NUCLEOTIDE SEQUENCE [LARGE SCALE GENOMIC DNA]</scope>
    <source>
        <strain evidence="2 3">Cb vi76</strain>
    </source>
</reference>
<organism evidence="2 3">
    <name type="scientific">Archangium violaceum Cb vi76</name>
    <dbReference type="NCBI Taxonomy" id="1406225"/>
    <lineage>
        <taxon>Bacteria</taxon>
        <taxon>Pseudomonadati</taxon>
        <taxon>Myxococcota</taxon>
        <taxon>Myxococcia</taxon>
        <taxon>Myxococcales</taxon>
        <taxon>Cystobacterineae</taxon>
        <taxon>Archangiaceae</taxon>
        <taxon>Archangium</taxon>
    </lineage>
</organism>
<dbReference type="InterPro" id="IPR011754">
    <property type="entry name" value="Mxa_paralog_2268"/>
</dbReference>
<proteinExistence type="predicted"/>
<accession>A0A084SEP4</accession>
<dbReference type="RefSeq" id="WP_043414494.1">
    <property type="nucleotide sequence ID" value="NZ_JPMI01000423.1"/>
</dbReference>
<evidence type="ECO:0000256" key="1">
    <source>
        <dbReference type="SAM" id="SignalP"/>
    </source>
</evidence>
<dbReference type="Pfam" id="PF09544">
    <property type="entry name" value="DUF2381"/>
    <property type="match status" value="1"/>
</dbReference>
<gene>
    <name evidence="2" type="ORF">Q664_52110</name>
</gene>
<keyword evidence="1" id="KW-0732">Signal</keyword>
<protein>
    <submittedName>
        <fullName evidence="2">Uncharacterized protein</fullName>
    </submittedName>
</protein>
<name>A0A084SEP4_9BACT</name>
<evidence type="ECO:0000313" key="3">
    <source>
        <dbReference type="Proteomes" id="UP000028547"/>
    </source>
</evidence>
<dbReference type="EMBL" id="JPMI01000423">
    <property type="protein sequence ID" value="KFA86929.1"/>
    <property type="molecule type" value="Genomic_DNA"/>
</dbReference>
<feature type="signal peptide" evidence="1">
    <location>
        <begin position="1"/>
        <end position="22"/>
    </location>
</feature>
<dbReference type="AlphaFoldDB" id="A0A084SEP4"/>
<sequence length="271" mass="28339">MRSVSWVALLVPLLFSSLPAAARERPVERVSRMRTVHASTAVGGALPELSVAGGSATVITTDVPLGIGGPVLQDEGGRVRLVPVDATSFILLPSSDLPEGERLVLTVPLPPGDSLQLALVTRRGEVDGEVRLVRLQAPVAGQEGVSDVARLLQAASVAQVGLAPPKTWVRLRAGIHAEVESVLRIGPHVFITLSSRPVWDGNPSVRDWERLQLRASRGDGSTLVLPLLHVPSSSGDAVSRHTVVATPPGGTAHLLLGVKGSSLPETILALP</sequence>
<evidence type="ECO:0000313" key="2">
    <source>
        <dbReference type="EMBL" id="KFA86929.1"/>
    </source>
</evidence>
<feature type="chain" id="PRO_5001781171" evidence="1">
    <location>
        <begin position="23"/>
        <end position="271"/>
    </location>
</feature>